<accession>A0A8H7AMV9</accession>
<sequence>MPSTSSQTLKLKSTLRLLIPRLRMAQKKDTAVSISARREMSVLLSQNREASARIRVENIIQTDICVELMEILELYAELLLARAGLLDAREKNQKDNNGASTDSGGIPDNTGLEEAAAALIYAAPRLPREVRELAIVRALLVERLGKEFALKANLEGGAGGVVPKRVVDKLRVQPPGQELVEAYLTEIARTYGVEWPKSREAGDEIADEAEAEDREREQREREREMGILANEVADEEEEEEGFASQSRNPGADDDDTRGGGDRITAALSTPIKPKSKSTHKAGPGTAFSREELTRATPPRHLAPKGAKSPISVAPPAPRSDNPSPKVKIPGVEETTAGSAPAPAAAAAAAAATKAKNVVVGGKIPDVDELAKRFRELKR</sequence>
<keyword evidence="4" id="KW-1185">Reference proteome</keyword>
<name>A0A8H7AMV9_9EURO</name>
<evidence type="ECO:0000256" key="1">
    <source>
        <dbReference type="ARBA" id="ARBA00005536"/>
    </source>
</evidence>
<organism evidence="3 4">
    <name type="scientific">Endocarpon pusillum</name>
    <dbReference type="NCBI Taxonomy" id="364733"/>
    <lineage>
        <taxon>Eukaryota</taxon>
        <taxon>Fungi</taxon>
        <taxon>Dikarya</taxon>
        <taxon>Ascomycota</taxon>
        <taxon>Pezizomycotina</taxon>
        <taxon>Eurotiomycetes</taxon>
        <taxon>Chaetothyriomycetidae</taxon>
        <taxon>Verrucariales</taxon>
        <taxon>Verrucariaceae</taxon>
        <taxon>Endocarpon</taxon>
    </lineage>
</organism>
<evidence type="ECO:0000313" key="3">
    <source>
        <dbReference type="EMBL" id="KAF7509986.1"/>
    </source>
</evidence>
<dbReference type="FunFam" id="1.20.1260.60:FF:000002">
    <property type="entry name" value="Vacuolar protein sorting-associated protein IST1"/>
    <property type="match status" value="1"/>
</dbReference>
<dbReference type="InterPro" id="IPR042277">
    <property type="entry name" value="IST1-like"/>
</dbReference>
<comment type="similarity">
    <text evidence="1">Belongs to the IST1 family.</text>
</comment>
<dbReference type="PANTHER" id="PTHR12161:SF5">
    <property type="entry name" value="IST1 HOMOLOG"/>
    <property type="match status" value="1"/>
</dbReference>
<dbReference type="AlphaFoldDB" id="A0A8H7AMV9"/>
<evidence type="ECO:0000256" key="2">
    <source>
        <dbReference type="SAM" id="MobiDB-lite"/>
    </source>
</evidence>
<protein>
    <recommendedName>
        <fullName evidence="5">DUF292 domain protein</fullName>
    </recommendedName>
</protein>
<evidence type="ECO:0008006" key="5">
    <source>
        <dbReference type="Google" id="ProtNLM"/>
    </source>
</evidence>
<gene>
    <name evidence="3" type="ORF">GJ744_007300</name>
</gene>
<feature type="compositionally biased region" description="Acidic residues" evidence="2">
    <location>
        <begin position="232"/>
        <end position="241"/>
    </location>
</feature>
<feature type="compositionally biased region" description="Acidic residues" evidence="2">
    <location>
        <begin position="203"/>
        <end position="212"/>
    </location>
</feature>
<dbReference type="InterPro" id="IPR005061">
    <property type="entry name" value="Ist1"/>
</dbReference>
<dbReference type="Proteomes" id="UP000606974">
    <property type="component" value="Unassembled WGS sequence"/>
</dbReference>
<feature type="region of interest" description="Disordered" evidence="2">
    <location>
        <begin position="199"/>
        <end position="342"/>
    </location>
</feature>
<dbReference type="GO" id="GO:0015031">
    <property type="term" value="P:protein transport"/>
    <property type="evidence" value="ECO:0007669"/>
    <property type="project" value="InterPro"/>
</dbReference>
<proteinExistence type="inferred from homology"/>
<dbReference type="EMBL" id="JAACFV010000035">
    <property type="protein sequence ID" value="KAF7509986.1"/>
    <property type="molecule type" value="Genomic_DNA"/>
</dbReference>
<dbReference type="Gene3D" id="1.20.1260.60">
    <property type="entry name" value="Vacuolar protein sorting-associated protein Ist1"/>
    <property type="match status" value="1"/>
</dbReference>
<dbReference type="PANTHER" id="PTHR12161">
    <property type="entry name" value="IST1 FAMILY MEMBER"/>
    <property type="match status" value="1"/>
</dbReference>
<dbReference type="Pfam" id="PF03398">
    <property type="entry name" value="Ist1"/>
    <property type="match status" value="1"/>
</dbReference>
<evidence type="ECO:0000313" key="4">
    <source>
        <dbReference type="Proteomes" id="UP000606974"/>
    </source>
</evidence>
<feature type="compositionally biased region" description="Basic and acidic residues" evidence="2">
    <location>
        <begin position="213"/>
        <end position="225"/>
    </location>
</feature>
<comment type="caution">
    <text evidence="3">The sequence shown here is derived from an EMBL/GenBank/DDBJ whole genome shotgun (WGS) entry which is preliminary data.</text>
</comment>
<dbReference type="OrthoDB" id="29853at2759"/>
<reference evidence="3" key="1">
    <citation type="submission" date="2020-02" db="EMBL/GenBank/DDBJ databases">
        <authorList>
            <person name="Palmer J.M."/>
        </authorList>
    </citation>
    <scope>NUCLEOTIDE SEQUENCE</scope>
    <source>
        <strain evidence="3">EPUS1.4</strain>
        <tissue evidence="3">Thallus</tissue>
    </source>
</reference>